<feature type="region of interest" description="Disordered" evidence="1">
    <location>
        <begin position="184"/>
        <end position="223"/>
    </location>
</feature>
<dbReference type="InterPro" id="IPR018768">
    <property type="entry name" value="DUF2344"/>
</dbReference>
<evidence type="ECO:0000256" key="1">
    <source>
        <dbReference type="SAM" id="MobiDB-lite"/>
    </source>
</evidence>
<feature type="region of interest" description="Disordered" evidence="1">
    <location>
        <begin position="290"/>
        <end position="324"/>
    </location>
</feature>
<evidence type="ECO:0000313" key="3">
    <source>
        <dbReference type="EMBL" id="MCP2334200.1"/>
    </source>
</evidence>
<feature type="compositionally biased region" description="Basic and acidic residues" evidence="1">
    <location>
        <begin position="213"/>
        <end position="222"/>
    </location>
</feature>
<evidence type="ECO:0000259" key="2">
    <source>
        <dbReference type="Pfam" id="PF10105"/>
    </source>
</evidence>
<dbReference type="EMBL" id="AUBJ02000001">
    <property type="protein sequence ID" value="MCP2334200.1"/>
    <property type="molecule type" value="Genomic_DNA"/>
</dbReference>
<name>A0ABT1JNV0_ACTCY</name>
<keyword evidence="4" id="KW-1185">Reference proteome</keyword>
<organism evidence="3 4">
    <name type="scientific">Actinoalloteichus caeruleus DSM 43889</name>
    <dbReference type="NCBI Taxonomy" id="1120930"/>
    <lineage>
        <taxon>Bacteria</taxon>
        <taxon>Bacillati</taxon>
        <taxon>Actinomycetota</taxon>
        <taxon>Actinomycetes</taxon>
        <taxon>Pseudonocardiales</taxon>
        <taxon>Pseudonocardiaceae</taxon>
        <taxon>Actinoalloteichus</taxon>
        <taxon>Actinoalloteichus cyanogriseus</taxon>
    </lineage>
</organism>
<proteinExistence type="predicted"/>
<dbReference type="RefSeq" id="WP_245588760.1">
    <property type="nucleotide sequence ID" value="NZ_AUBJ02000001.1"/>
</dbReference>
<dbReference type="Pfam" id="PF10105">
    <property type="entry name" value="DUF2344"/>
    <property type="match status" value="1"/>
</dbReference>
<reference evidence="3 4" key="1">
    <citation type="submission" date="2013-07" db="EMBL/GenBank/DDBJ databases">
        <authorList>
            <consortium name="DOE Joint Genome Institute"/>
            <person name="Reeve W."/>
            <person name="Huntemann M."/>
            <person name="Han J."/>
            <person name="Chen A."/>
            <person name="Kyrpides N."/>
            <person name="Mavromatis K."/>
            <person name="Markowitz V."/>
            <person name="Palaniappan K."/>
            <person name="Ivanova N."/>
            <person name="Schaumberg A."/>
            <person name="Pati A."/>
            <person name="Liolios K."/>
            <person name="Nordberg H.P."/>
            <person name="Cantor M.N."/>
            <person name="Hua S.X."/>
            <person name="Woyke T."/>
        </authorList>
    </citation>
    <scope>NUCLEOTIDE SEQUENCE [LARGE SCALE GENOMIC DNA]</scope>
    <source>
        <strain evidence="3 4">DSM 43889</strain>
    </source>
</reference>
<dbReference type="NCBIfam" id="TIGR03936">
    <property type="entry name" value="sam_1_link_chp"/>
    <property type="match status" value="1"/>
</dbReference>
<reference evidence="3 4" key="2">
    <citation type="submission" date="2022-06" db="EMBL/GenBank/DDBJ databases">
        <title>Genomic Encyclopedia of Type Strains, Phase I: the one thousand microbial genomes (KMG-I) project.</title>
        <authorList>
            <person name="Kyrpides N."/>
        </authorList>
    </citation>
    <scope>NUCLEOTIDE SEQUENCE [LARGE SCALE GENOMIC DNA]</scope>
    <source>
        <strain evidence="3 4">DSM 43889</strain>
    </source>
</reference>
<sequence>MRKVRLRYAKRERLRFMSHRDVARAFERALRRGGVPMAYSQGFSPHPRVSWVGAAPTGAASEAEYVEVQLAERVPAAVLRSELNRALPAGLDILDAVEAGPGVLAHRIDVSLWVIELPGVSPLALASAAASLWAEDRAEVERLTKNGRVLMDVRPALLGLSAGQAGWGVPIVSPLTMGDARDDGLPGGAGRPVAAEVPPGHDHGAAQGGAVVSDDRVDDRRRGAPPCGILAAVVRQATPTVRPDDVLGALRVVAGLEPPVPAKATRMAQGTLDDDGCIVDPLAADRTVANEATGPTPVEADGRFDASSRDIACAGAESTPTPGR</sequence>
<evidence type="ECO:0000313" key="4">
    <source>
        <dbReference type="Proteomes" id="UP000791080"/>
    </source>
</evidence>
<dbReference type="Proteomes" id="UP000791080">
    <property type="component" value="Unassembled WGS sequence"/>
</dbReference>
<protein>
    <submittedName>
        <fullName evidence="3">Radical SAM-linked protein</fullName>
    </submittedName>
</protein>
<feature type="domain" description="DUF2344" evidence="2">
    <location>
        <begin position="3"/>
        <end position="161"/>
    </location>
</feature>
<comment type="caution">
    <text evidence="3">The sequence shown here is derived from an EMBL/GenBank/DDBJ whole genome shotgun (WGS) entry which is preliminary data.</text>
</comment>
<gene>
    <name evidence="3" type="ORF">G443_004470</name>
</gene>
<accession>A0ABT1JNV0</accession>